<keyword evidence="4" id="KW-1185">Reference proteome</keyword>
<proteinExistence type="predicted"/>
<protein>
    <submittedName>
        <fullName evidence="3">UrcA family protein</fullName>
    </submittedName>
</protein>
<dbReference type="EMBL" id="FZOS01000001">
    <property type="protein sequence ID" value="SNS12405.1"/>
    <property type="molecule type" value="Genomic_DNA"/>
</dbReference>
<dbReference type="Proteomes" id="UP000198281">
    <property type="component" value="Unassembled WGS sequence"/>
</dbReference>
<dbReference type="AlphaFoldDB" id="A0A239BWI1"/>
<evidence type="ECO:0000256" key="2">
    <source>
        <dbReference type="SAM" id="SignalP"/>
    </source>
</evidence>
<reference evidence="4" key="1">
    <citation type="submission" date="2017-06" db="EMBL/GenBank/DDBJ databases">
        <authorList>
            <person name="Varghese N."/>
            <person name="Submissions S."/>
        </authorList>
    </citation>
    <scope>NUCLEOTIDE SEQUENCE [LARGE SCALE GENOMIC DNA]</scope>
    <source>
        <strain evidence="4">LNB2</strain>
    </source>
</reference>
<dbReference type="NCBIfam" id="TIGR04433">
    <property type="entry name" value="UrcA_uranyl"/>
    <property type="match status" value="1"/>
</dbReference>
<feature type="region of interest" description="Disordered" evidence="1">
    <location>
        <begin position="97"/>
        <end position="116"/>
    </location>
</feature>
<dbReference type="InterPro" id="IPR030972">
    <property type="entry name" value="UrcA_uranyl"/>
</dbReference>
<evidence type="ECO:0000313" key="4">
    <source>
        <dbReference type="Proteomes" id="UP000198281"/>
    </source>
</evidence>
<evidence type="ECO:0000313" key="3">
    <source>
        <dbReference type="EMBL" id="SNS12405.1"/>
    </source>
</evidence>
<keyword evidence="2" id="KW-0732">Signal</keyword>
<accession>A0A239BWI1</accession>
<organism evidence="3 4">
    <name type="scientific">Edaphosphingomonas laterariae</name>
    <dbReference type="NCBI Taxonomy" id="861865"/>
    <lineage>
        <taxon>Bacteria</taxon>
        <taxon>Pseudomonadati</taxon>
        <taxon>Pseudomonadota</taxon>
        <taxon>Alphaproteobacteria</taxon>
        <taxon>Sphingomonadales</taxon>
        <taxon>Rhizorhabdaceae</taxon>
        <taxon>Edaphosphingomonas</taxon>
    </lineage>
</organism>
<dbReference type="RefSeq" id="WP_179220673.1">
    <property type="nucleotide sequence ID" value="NZ_FZOS01000001.1"/>
</dbReference>
<name>A0A239BWI1_9SPHN</name>
<feature type="chain" id="PRO_5012557100" evidence="2">
    <location>
        <begin position="22"/>
        <end position="116"/>
    </location>
</feature>
<evidence type="ECO:0000256" key="1">
    <source>
        <dbReference type="SAM" id="MobiDB-lite"/>
    </source>
</evidence>
<gene>
    <name evidence="3" type="ORF">SAMN06295912_101452</name>
</gene>
<sequence length="116" mass="11904">MKTMLALAALGSAFWVPPAYAGAPVGGPIGGDTRQAVAHADLDLANPRDRAILDRRLRSAAEAVCGPMSSSDPKGGNEIRQCRAETLARATAERDRLVAAAQPATPTRLAAGGGQD</sequence>
<feature type="signal peptide" evidence="2">
    <location>
        <begin position="1"/>
        <end position="21"/>
    </location>
</feature>